<evidence type="ECO:0000313" key="2">
    <source>
        <dbReference type="EMBL" id="MBD2774911.1"/>
    </source>
</evidence>
<accession>A0A8J6XLE0</accession>
<feature type="transmembrane region" description="Helical" evidence="1">
    <location>
        <begin position="269"/>
        <end position="302"/>
    </location>
</feature>
<comment type="caution">
    <text evidence="2">The sequence shown here is derived from an EMBL/GenBank/DDBJ whole genome shotgun (WGS) entry which is preliminary data.</text>
</comment>
<feature type="transmembrane region" description="Helical" evidence="1">
    <location>
        <begin position="343"/>
        <end position="360"/>
    </location>
</feature>
<feature type="transmembrane region" description="Helical" evidence="1">
    <location>
        <begin position="118"/>
        <end position="138"/>
    </location>
</feature>
<keyword evidence="1" id="KW-1133">Transmembrane helix</keyword>
<keyword evidence="3" id="KW-1185">Reference proteome</keyword>
<name>A0A8J6XLE0_9CYAN</name>
<evidence type="ECO:0000313" key="3">
    <source>
        <dbReference type="Proteomes" id="UP000629098"/>
    </source>
</evidence>
<feature type="transmembrane region" description="Helical" evidence="1">
    <location>
        <begin position="314"/>
        <end position="337"/>
    </location>
</feature>
<keyword evidence="1" id="KW-0812">Transmembrane</keyword>
<dbReference type="EMBL" id="JACXAE010000072">
    <property type="protein sequence ID" value="MBD2774911.1"/>
    <property type="molecule type" value="Genomic_DNA"/>
</dbReference>
<dbReference type="RefSeq" id="WP_190832499.1">
    <property type="nucleotide sequence ID" value="NZ_CAWPPI010000072.1"/>
</dbReference>
<gene>
    <name evidence="2" type="ORF">ICL16_23305</name>
</gene>
<feature type="transmembrane region" description="Helical" evidence="1">
    <location>
        <begin position="12"/>
        <end position="33"/>
    </location>
</feature>
<dbReference type="Proteomes" id="UP000629098">
    <property type="component" value="Unassembled WGS sequence"/>
</dbReference>
<evidence type="ECO:0000256" key="1">
    <source>
        <dbReference type="SAM" id="Phobius"/>
    </source>
</evidence>
<reference evidence="2" key="1">
    <citation type="submission" date="2020-09" db="EMBL/GenBank/DDBJ databases">
        <title>Iningainema tapete sp. nov. (Scytonemataceae, Cyanobacteria) from greenhouses in central Florida (USA) produces two types of nodularin with biosynthetic potential for microcystin-LR and anabaenopeptins.</title>
        <authorList>
            <person name="Berthold D.E."/>
            <person name="Lefler F.W."/>
            <person name="Huang I.-S."/>
            <person name="Abdulla H."/>
            <person name="Zimba P.V."/>
            <person name="Laughinghouse H.D. IV."/>
        </authorList>
    </citation>
    <scope>NUCLEOTIDE SEQUENCE</scope>
    <source>
        <strain evidence="2">BLCCT55</strain>
    </source>
</reference>
<feature type="transmembrane region" description="Helical" evidence="1">
    <location>
        <begin position="198"/>
        <end position="219"/>
    </location>
</feature>
<proteinExistence type="predicted"/>
<dbReference type="Pfam" id="PF09852">
    <property type="entry name" value="DUF2079"/>
    <property type="match status" value="1"/>
</dbReference>
<protein>
    <submittedName>
        <fullName evidence="2">DUF2079 domain-containing protein</fullName>
    </submittedName>
</protein>
<dbReference type="AlphaFoldDB" id="A0A8J6XLE0"/>
<feature type="transmembrane region" description="Helical" evidence="1">
    <location>
        <begin position="162"/>
        <end position="191"/>
    </location>
</feature>
<dbReference type="InterPro" id="IPR018650">
    <property type="entry name" value="STSV1_Orf64"/>
</dbReference>
<feature type="transmembrane region" description="Helical" evidence="1">
    <location>
        <begin position="87"/>
        <end position="106"/>
    </location>
</feature>
<sequence>MSKKLGNLNTINLIIGVSALILFTCSTVKHLLFKSTALDLAIFDQVVYLISQGEKPISSLIGFHILGDHAAWIFYPLAVLYKIYPSVYWLFAVQAVALALGALPIYQLAQQAGLKQNLGIAVAAAYLLYPLVFNISLFDFHPDVIAVPALLTAVWATRARKIGWFCVSIILVFGCKAVLSLTVAALGVWLLVFEQRRLYGAIALLSGIAWFIIATKGIIPYFGGSAASVDRHIYRYSYLGNSFPEMIKNFLFHPGIVLGKVFSLANLEYLILLVAPVIWSFSLAQMTPLIAAIPTLVINILADYRPQKDLIHQYSLSIIPFLFLVVINSLAAGRGWFKHKRAIILWSLVAFLALAKYGHFGGKYLSSLDTWQATREAIALVKPEANVLTLDETAPHLSQRKVINLLSPETPEIDFAKFDYILLNTRHTFSRAHKKLAINYVTQLKNHPKFKSIFHRNDVYLFEKSAS</sequence>
<organism evidence="2 3">
    <name type="scientific">Iningainema tapete BLCC-T55</name>
    <dbReference type="NCBI Taxonomy" id="2748662"/>
    <lineage>
        <taxon>Bacteria</taxon>
        <taxon>Bacillati</taxon>
        <taxon>Cyanobacteriota</taxon>
        <taxon>Cyanophyceae</taxon>
        <taxon>Nostocales</taxon>
        <taxon>Scytonemataceae</taxon>
        <taxon>Iningainema tapete</taxon>
    </lineage>
</organism>
<keyword evidence="1" id="KW-0472">Membrane</keyword>